<accession>A0A2I1K427</accession>
<feature type="domain" description="Insertion element IS150 protein InsJ-like helix-turn-helix" evidence="3">
    <location>
        <begin position="67"/>
        <end position="119"/>
    </location>
</feature>
<dbReference type="Gene3D" id="1.10.10.10">
    <property type="entry name" value="Winged helix-like DNA-binding domain superfamily/Winged helix DNA-binding domain"/>
    <property type="match status" value="2"/>
</dbReference>
<dbReference type="RefSeq" id="WP_006700979.1">
    <property type="nucleotide sequence ID" value="NZ_PKHE01000003.1"/>
</dbReference>
<dbReference type="PANTHER" id="PTHR33795:SF1">
    <property type="entry name" value="INSERTION ELEMENT IS150 PROTEIN INSJ"/>
    <property type="match status" value="1"/>
</dbReference>
<comment type="similarity">
    <text evidence="1">Belongs to the IS150/IS1296 orfA family.</text>
</comment>
<gene>
    <name evidence="4" type="ORF">CYJ57_01610</name>
</gene>
<proteinExistence type="inferred from homology"/>
<dbReference type="SUPFAM" id="SSF46689">
    <property type="entry name" value="Homeodomain-like"/>
    <property type="match status" value="1"/>
</dbReference>
<protein>
    <submittedName>
        <fullName evidence="4">Helix-turn-helix domain-containing protein</fullName>
    </submittedName>
</protein>
<dbReference type="PANTHER" id="PTHR33795">
    <property type="entry name" value="INSERTION ELEMENT IS150 PROTEIN INSJ"/>
    <property type="match status" value="1"/>
</dbReference>
<dbReference type="EMBL" id="PKHE01000003">
    <property type="protein sequence ID" value="PKY90347.1"/>
    <property type="molecule type" value="Genomic_DNA"/>
</dbReference>
<dbReference type="InterPro" id="IPR009057">
    <property type="entry name" value="Homeodomain-like_sf"/>
</dbReference>
<evidence type="ECO:0000256" key="2">
    <source>
        <dbReference type="SAM" id="MobiDB-lite"/>
    </source>
</evidence>
<dbReference type="InterPro" id="IPR036388">
    <property type="entry name" value="WH-like_DNA-bd_sf"/>
</dbReference>
<feature type="domain" description="Insertion element IS150 protein InsJ-like helix-turn-helix" evidence="3">
    <location>
        <begin position="9"/>
        <end position="60"/>
    </location>
</feature>
<name>A0A2I1K427_9LACT</name>
<dbReference type="InterPro" id="IPR055247">
    <property type="entry name" value="InsJ-like_HTH"/>
</dbReference>
<dbReference type="SUPFAM" id="SSF48295">
    <property type="entry name" value="TrpR-like"/>
    <property type="match status" value="1"/>
</dbReference>
<reference evidence="4 5" key="1">
    <citation type="submission" date="2017-12" db="EMBL/GenBank/DDBJ databases">
        <title>Phylogenetic diversity of female urinary microbiome.</title>
        <authorList>
            <person name="Thomas-White K."/>
            <person name="Wolfe A.J."/>
        </authorList>
    </citation>
    <scope>NUCLEOTIDE SEQUENCE [LARGE SCALE GENOMIC DNA]</scope>
    <source>
        <strain evidence="4 5">UMB0898</strain>
    </source>
</reference>
<dbReference type="OrthoDB" id="9781005at2"/>
<sequence>MSKKYSYEFKMRVVEEYFEGKLGYRALANKYQISDKSLAKQWVNNYKNYGKNSLKPRKGKTKYPLDFKLNVLHYKQETGASYRETAKKFGLNNPSLIANWRRAYLEGGANQLNNPIGRPSNMHKKPKLSKKSQKMNLSEKEELEHLRQEVNYLKIENLYLKKLKELGLRDHRDPNKPNSL</sequence>
<dbReference type="InterPro" id="IPR010921">
    <property type="entry name" value="Trp_repressor/repl_initiator"/>
</dbReference>
<feature type="region of interest" description="Disordered" evidence="2">
    <location>
        <begin position="111"/>
        <end position="132"/>
    </location>
</feature>
<dbReference type="Pfam" id="PF13518">
    <property type="entry name" value="HTH_28"/>
    <property type="match status" value="2"/>
</dbReference>
<evidence type="ECO:0000259" key="3">
    <source>
        <dbReference type="Pfam" id="PF13518"/>
    </source>
</evidence>
<organism evidence="4 5">
    <name type="scientific">Falseniella ignava</name>
    <dbReference type="NCBI Taxonomy" id="137730"/>
    <lineage>
        <taxon>Bacteria</taxon>
        <taxon>Bacillati</taxon>
        <taxon>Bacillota</taxon>
        <taxon>Bacilli</taxon>
        <taxon>Lactobacillales</taxon>
        <taxon>Aerococcaceae</taxon>
        <taxon>Falseniella</taxon>
    </lineage>
</organism>
<dbReference type="InterPro" id="IPR052057">
    <property type="entry name" value="IS150/IS1296_orfA-like"/>
</dbReference>
<dbReference type="GO" id="GO:0043565">
    <property type="term" value="F:sequence-specific DNA binding"/>
    <property type="evidence" value="ECO:0007669"/>
    <property type="project" value="InterPro"/>
</dbReference>
<evidence type="ECO:0000256" key="1">
    <source>
        <dbReference type="ARBA" id="ARBA00038232"/>
    </source>
</evidence>
<dbReference type="AlphaFoldDB" id="A0A2I1K427"/>
<dbReference type="Proteomes" id="UP000234384">
    <property type="component" value="Unassembled WGS sequence"/>
</dbReference>
<feature type="compositionally biased region" description="Basic residues" evidence="2">
    <location>
        <begin position="121"/>
        <end position="132"/>
    </location>
</feature>
<evidence type="ECO:0000313" key="4">
    <source>
        <dbReference type="EMBL" id="PKY90347.1"/>
    </source>
</evidence>
<comment type="caution">
    <text evidence="4">The sequence shown here is derived from an EMBL/GenBank/DDBJ whole genome shotgun (WGS) entry which is preliminary data.</text>
</comment>
<evidence type="ECO:0000313" key="5">
    <source>
        <dbReference type="Proteomes" id="UP000234384"/>
    </source>
</evidence>